<gene>
    <name evidence="2" type="ORF">B0T16DRAFT_334927</name>
</gene>
<dbReference type="PROSITE" id="PS50882">
    <property type="entry name" value="YTH"/>
    <property type="match status" value="1"/>
</dbReference>
<keyword evidence="3" id="KW-1185">Reference proteome</keyword>
<dbReference type="InterPro" id="IPR045168">
    <property type="entry name" value="YTH_prot"/>
</dbReference>
<sequence length="185" mass="21721">CLDTRFFIVKSFNEQNVERCMEDGVWATQSHNVQTLTKAFASCKNVIFFFSVNRSKAFQGYARMVTAPSPDIPKPRWITNINWEVSDPFRIEWLSKTEVEFYRIGHIKNAYNEGNAVLVGKDGQEVEEEAGRKLLKEMLAIAQAKYEARHRGRREESPRLFLKREDPEGFERDRERRGWGVREAW</sequence>
<dbReference type="Gene3D" id="3.10.590.10">
    <property type="entry name" value="ph1033 like domains"/>
    <property type="match status" value="1"/>
</dbReference>
<dbReference type="GO" id="GO:0003729">
    <property type="term" value="F:mRNA binding"/>
    <property type="evidence" value="ECO:0007669"/>
    <property type="project" value="TreeGrafter"/>
</dbReference>
<dbReference type="GO" id="GO:1990247">
    <property type="term" value="F:N6-methyladenosine-containing RNA reader activity"/>
    <property type="evidence" value="ECO:0007669"/>
    <property type="project" value="TreeGrafter"/>
</dbReference>
<dbReference type="GO" id="GO:0005654">
    <property type="term" value="C:nucleoplasm"/>
    <property type="evidence" value="ECO:0007669"/>
    <property type="project" value="TreeGrafter"/>
</dbReference>
<name>A0AA39XX34_9PEZI</name>
<comment type="caution">
    <text evidence="2">The sequence shown here is derived from an EMBL/GenBank/DDBJ whole genome shotgun (WGS) entry which is preliminary data.</text>
</comment>
<proteinExistence type="predicted"/>
<evidence type="ECO:0000313" key="2">
    <source>
        <dbReference type="EMBL" id="KAK0640992.1"/>
    </source>
</evidence>
<evidence type="ECO:0000313" key="3">
    <source>
        <dbReference type="Proteomes" id="UP001174936"/>
    </source>
</evidence>
<dbReference type="InterPro" id="IPR007275">
    <property type="entry name" value="YTH_domain"/>
</dbReference>
<dbReference type="GO" id="GO:0000381">
    <property type="term" value="P:regulation of alternative mRNA splicing, via spliceosome"/>
    <property type="evidence" value="ECO:0007669"/>
    <property type="project" value="TreeGrafter"/>
</dbReference>
<dbReference type="CDD" id="cd21134">
    <property type="entry name" value="YTH"/>
    <property type="match status" value="1"/>
</dbReference>
<dbReference type="Proteomes" id="UP001174936">
    <property type="component" value="Unassembled WGS sequence"/>
</dbReference>
<dbReference type="PANTHER" id="PTHR12357:SF3">
    <property type="entry name" value="YTH DOMAIN-CONTAINING PROTEIN 1"/>
    <property type="match status" value="1"/>
</dbReference>
<accession>A0AA39XX34</accession>
<feature type="non-terminal residue" evidence="2">
    <location>
        <position position="1"/>
    </location>
</feature>
<dbReference type="GO" id="GO:0000398">
    <property type="term" value="P:mRNA splicing, via spliceosome"/>
    <property type="evidence" value="ECO:0007669"/>
    <property type="project" value="TreeGrafter"/>
</dbReference>
<reference evidence="2" key="1">
    <citation type="submission" date="2023-06" db="EMBL/GenBank/DDBJ databases">
        <title>Genome-scale phylogeny and comparative genomics of the fungal order Sordariales.</title>
        <authorList>
            <consortium name="Lawrence Berkeley National Laboratory"/>
            <person name="Hensen N."/>
            <person name="Bonometti L."/>
            <person name="Westerberg I."/>
            <person name="Brannstrom I.O."/>
            <person name="Guillou S."/>
            <person name="Cros-Aarteil S."/>
            <person name="Calhoun S."/>
            <person name="Haridas S."/>
            <person name="Kuo A."/>
            <person name="Mondo S."/>
            <person name="Pangilinan J."/>
            <person name="Riley R."/>
            <person name="Labutti K."/>
            <person name="Andreopoulos B."/>
            <person name="Lipzen A."/>
            <person name="Chen C."/>
            <person name="Yanf M."/>
            <person name="Daum C."/>
            <person name="Ng V."/>
            <person name="Clum A."/>
            <person name="Steindorff A."/>
            <person name="Ohm R."/>
            <person name="Martin F."/>
            <person name="Silar P."/>
            <person name="Natvig D."/>
            <person name="Lalanne C."/>
            <person name="Gautier V."/>
            <person name="Ament-Velasquez S.L."/>
            <person name="Kruys A."/>
            <person name="Hutchinson M.I."/>
            <person name="Powell A.J."/>
            <person name="Barry K."/>
            <person name="Miller A.N."/>
            <person name="Grigoriev I.V."/>
            <person name="Debuchy R."/>
            <person name="Gladieux P."/>
            <person name="Thoren M.H."/>
            <person name="Johannesson H."/>
        </authorList>
    </citation>
    <scope>NUCLEOTIDE SEQUENCE</scope>
    <source>
        <strain evidence="2">SMH2532-1</strain>
    </source>
</reference>
<evidence type="ECO:0000259" key="1">
    <source>
        <dbReference type="PROSITE" id="PS50882"/>
    </source>
</evidence>
<dbReference type="Pfam" id="PF04146">
    <property type="entry name" value="YTH"/>
    <property type="match status" value="1"/>
</dbReference>
<feature type="domain" description="YTH" evidence="1">
    <location>
        <begin position="4"/>
        <end position="138"/>
    </location>
</feature>
<dbReference type="PANTHER" id="PTHR12357">
    <property type="entry name" value="YTH YT521-B HOMOLOGY DOMAIN-CONTAINING"/>
    <property type="match status" value="1"/>
</dbReference>
<organism evidence="2 3">
    <name type="scientific">Cercophora newfieldiana</name>
    <dbReference type="NCBI Taxonomy" id="92897"/>
    <lineage>
        <taxon>Eukaryota</taxon>
        <taxon>Fungi</taxon>
        <taxon>Dikarya</taxon>
        <taxon>Ascomycota</taxon>
        <taxon>Pezizomycotina</taxon>
        <taxon>Sordariomycetes</taxon>
        <taxon>Sordariomycetidae</taxon>
        <taxon>Sordariales</taxon>
        <taxon>Lasiosphaeriaceae</taxon>
        <taxon>Cercophora</taxon>
    </lineage>
</organism>
<protein>
    <submittedName>
        <fullName evidence="2">YT521-B-like domain-containing protein</fullName>
    </submittedName>
</protein>
<dbReference type="EMBL" id="JAULSV010000006">
    <property type="protein sequence ID" value="KAK0640992.1"/>
    <property type="molecule type" value="Genomic_DNA"/>
</dbReference>
<dbReference type="AlphaFoldDB" id="A0AA39XX34"/>